<feature type="region of interest" description="Disordered" evidence="1">
    <location>
        <begin position="157"/>
        <end position="177"/>
    </location>
</feature>
<feature type="region of interest" description="Disordered" evidence="1">
    <location>
        <begin position="1"/>
        <end position="46"/>
    </location>
</feature>
<evidence type="ECO:0000313" key="2">
    <source>
        <dbReference type="EMBL" id="KAF1828858.1"/>
    </source>
</evidence>
<reference evidence="2" key="1">
    <citation type="submission" date="2020-01" db="EMBL/GenBank/DDBJ databases">
        <authorList>
            <consortium name="DOE Joint Genome Institute"/>
            <person name="Haridas S."/>
            <person name="Albert R."/>
            <person name="Binder M."/>
            <person name="Bloem J."/>
            <person name="Labutti K."/>
            <person name="Salamov A."/>
            <person name="Andreopoulos B."/>
            <person name="Baker S.E."/>
            <person name="Barry K."/>
            <person name="Bills G."/>
            <person name="Bluhm B.H."/>
            <person name="Cannon C."/>
            <person name="Castanera R."/>
            <person name="Culley D.E."/>
            <person name="Daum C."/>
            <person name="Ezra D."/>
            <person name="Gonzalez J.B."/>
            <person name="Henrissat B."/>
            <person name="Kuo A."/>
            <person name="Liang C."/>
            <person name="Lipzen A."/>
            <person name="Lutzoni F."/>
            <person name="Magnuson J."/>
            <person name="Mondo S."/>
            <person name="Nolan M."/>
            <person name="Ohm R."/>
            <person name="Pangilinan J."/>
            <person name="Park H.-J."/>
            <person name="Ramirez L."/>
            <person name="Alfaro M."/>
            <person name="Sun H."/>
            <person name="Tritt A."/>
            <person name="Yoshinaga Y."/>
            <person name="Zwiers L.-H."/>
            <person name="Turgeon B.G."/>
            <person name="Goodwin S.B."/>
            <person name="Spatafora J.W."/>
            <person name="Crous P.W."/>
            <person name="Grigoriev I.V."/>
        </authorList>
    </citation>
    <scope>NUCLEOTIDE SEQUENCE</scope>
    <source>
        <strain evidence="2">P77</strain>
    </source>
</reference>
<accession>A0A6A5JWC0</accession>
<sequence length="199" mass="22503">MSSLPAQLPSDREGVKPDDDESQSISHPKDSALHGGGMSETTQPGEAEACKDKLWAFISTVQNSEDGKCFDMLGSDGVWRVLHWLPTPPDRPTGVEVYDAKPMSPEMIKLYLDRLPWRQEVEDRFRGVDGRLVPQEQWIHPPPGIIPPMGTKNERLEEMRKSREERMQLEQKVERGEISKKALGPACNGVQSDYDLRPR</sequence>
<proteinExistence type="predicted"/>
<keyword evidence="3" id="KW-1185">Reference proteome</keyword>
<protein>
    <submittedName>
        <fullName evidence="2">Uncharacterized protein</fullName>
    </submittedName>
</protein>
<evidence type="ECO:0000313" key="3">
    <source>
        <dbReference type="Proteomes" id="UP000800040"/>
    </source>
</evidence>
<dbReference type="OrthoDB" id="3660917at2759"/>
<dbReference type="EMBL" id="ML975490">
    <property type="protein sequence ID" value="KAF1828858.1"/>
    <property type="molecule type" value="Genomic_DNA"/>
</dbReference>
<evidence type="ECO:0000256" key="1">
    <source>
        <dbReference type="SAM" id="MobiDB-lite"/>
    </source>
</evidence>
<name>A0A6A5JWC0_9PLEO</name>
<organism evidence="2 3">
    <name type="scientific">Decorospora gaudefroyi</name>
    <dbReference type="NCBI Taxonomy" id="184978"/>
    <lineage>
        <taxon>Eukaryota</taxon>
        <taxon>Fungi</taxon>
        <taxon>Dikarya</taxon>
        <taxon>Ascomycota</taxon>
        <taxon>Pezizomycotina</taxon>
        <taxon>Dothideomycetes</taxon>
        <taxon>Pleosporomycetidae</taxon>
        <taxon>Pleosporales</taxon>
        <taxon>Pleosporineae</taxon>
        <taxon>Pleosporaceae</taxon>
        <taxon>Decorospora</taxon>
    </lineage>
</organism>
<dbReference type="AlphaFoldDB" id="A0A6A5JWC0"/>
<gene>
    <name evidence="2" type="ORF">BDW02DRAFT_613931</name>
</gene>
<dbReference type="Proteomes" id="UP000800040">
    <property type="component" value="Unassembled WGS sequence"/>
</dbReference>